<organism evidence="1">
    <name type="scientific">marine metagenome</name>
    <dbReference type="NCBI Taxonomy" id="408172"/>
    <lineage>
        <taxon>unclassified sequences</taxon>
        <taxon>metagenomes</taxon>
        <taxon>ecological metagenomes</taxon>
    </lineage>
</organism>
<dbReference type="EMBL" id="UINC01049525">
    <property type="protein sequence ID" value="SVB61416.1"/>
    <property type="molecule type" value="Genomic_DNA"/>
</dbReference>
<reference evidence="1" key="1">
    <citation type="submission" date="2018-05" db="EMBL/GenBank/DDBJ databases">
        <authorList>
            <person name="Lanie J.A."/>
            <person name="Ng W.-L."/>
            <person name="Kazmierczak K.M."/>
            <person name="Andrzejewski T.M."/>
            <person name="Davidsen T.M."/>
            <person name="Wayne K.J."/>
            <person name="Tettelin H."/>
            <person name="Glass J.I."/>
            <person name="Rusch D."/>
            <person name="Podicherti R."/>
            <person name="Tsui H.-C.T."/>
            <person name="Winkler M.E."/>
        </authorList>
    </citation>
    <scope>NUCLEOTIDE SEQUENCE</scope>
</reference>
<protein>
    <recommendedName>
        <fullName evidence="2">N-acetyltransferase domain-containing protein</fullName>
    </recommendedName>
</protein>
<gene>
    <name evidence="1" type="ORF">METZ01_LOCUS214270</name>
</gene>
<proteinExistence type="predicted"/>
<evidence type="ECO:0008006" key="2">
    <source>
        <dbReference type="Google" id="ProtNLM"/>
    </source>
</evidence>
<dbReference type="AlphaFoldDB" id="A0A382FEB2"/>
<accession>A0A382FEB2</accession>
<evidence type="ECO:0000313" key="1">
    <source>
        <dbReference type="EMBL" id="SVB61416.1"/>
    </source>
</evidence>
<sequence>MMQTVRISDAVRCFLLNVPKGPNLVCPRESSLSGQQPNNKVLLKETLASRRGRISLVSWKGLQLSGLASAHALNGHRAWEIDRLFGPTGLKSWDRACTEFLERLVQEAGERFGERVILRLPSDSSTVHQARLAGFFPYFEEVLLVGQVAEAAQNGSDPSQTMGPRLPQDDYSLFQLYCAGTPQQVRSGLGSTFDQWRDSQSPSRPGLRELVSRDKERITGWLGLRTVDGWQEGQIMYHPDFPDVLPALLAKGLAAPGPHKWLIPDYQEMAQELLLRRGLGETVRYVVLVKTVAAPVMMPSMAAVEA</sequence>
<name>A0A382FEB2_9ZZZZ</name>